<reference evidence="3" key="1">
    <citation type="journal article" date="2019" name="Int. J. Syst. Evol. Microbiol.">
        <title>The Global Catalogue of Microorganisms (GCM) 10K type strain sequencing project: providing services to taxonomists for standard genome sequencing and annotation.</title>
        <authorList>
            <consortium name="The Broad Institute Genomics Platform"/>
            <consortium name="The Broad Institute Genome Sequencing Center for Infectious Disease"/>
            <person name="Wu L."/>
            <person name="Ma J."/>
        </authorList>
    </citation>
    <scope>NUCLEOTIDE SEQUENCE [LARGE SCALE GENOMIC DNA]</scope>
    <source>
        <strain evidence="3">DFY28</strain>
    </source>
</reference>
<comment type="caution">
    <text evidence="2">The sequence shown here is derived from an EMBL/GenBank/DDBJ whole genome shotgun (WGS) entry which is preliminary data.</text>
</comment>
<gene>
    <name evidence="2" type="ORF">ACFPWU_11165</name>
</gene>
<organism evidence="2 3">
    <name type="scientific">Nocardioides yefusunii</name>
    <dbReference type="NCBI Taxonomy" id="2500546"/>
    <lineage>
        <taxon>Bacteria</taxon>
        <taxon>Bacillati</taxon>
        <taxon>Actinomycetota</taxon>
        <taxon>Actinomycetes</taxon>
        <taxon>Propionibacteriales</taxon>
        <taxon>Nocardioidaceae</taxon>
        <taxon>Nocardioides</taxon>
    </lineage>
</organism>
<dbReference type="Proteomes" id="UP001596098">
    <property type="component" value="Unassembled WGS sequence"/>
</dbReference>
<feature type="signal peptide" evidence="1">
    <location>
        <begin position="1"/>
        <end position="28"/>
    </location>
</feature>
<dbReference type="EMBL" id="JBHSQI010000005">
    <property type="protein sequence ID" value="MFC6154216.1"/>
    <property type="molecule type" value="Genomic_DNA"/>
</dbReference>
<protein>
    <submittedName>
        <fullName evidence="2">Uncharacterized protein</fullName>
    </submittedName>
</protein>
<dbReference type="RefSeq" id="WP_128221599.1">
    <property type="nucleotide sequence ID" value="NZ_CP034929.1"/>
</dbReference>
<evidence type="ECO:0000313" key="2">
    <source>
        <dbReference type="EMBL" id="MFC6154216.1"/>
    </source>
</evidence>
<evidence type="ECO:0000313" key="3">
    <source>
        <dbReference type="Proteomes" id="UP001596098"/>
    </source>
</evidence>
<proteinExistence type="predicted"/>
<evidence type="ECO:0000256" key="1">
    <source>
        <dbReference type="SAM" id="SignalP"/>
    </source>
</evidence>
<keyword evidence="1" id="KW-0732">Signal</keyword>
<name>A0ABW1R0P5_9ACTN</name>
<sequence>MNRLPRTMSVLATLALTVPALASTGAWAAPDDGVAATPHPAAPRGGCAVTQDVDATRITTSGVTLSNPKVKIHERVTHRSKNPKKKGWRTFTKATVTWTTTGSATATTRYASADCGVAERSVVASAKRSGKVSFTIDAHAISPSKKTSRSVSRSRVVAKAKKYSLGKAKVLVSDKALLKARTDFIATLPRRPVTTEYQAPKKLSAKQACPTKLATSGTSDWRTTDAAATVVPQFETPAAVWVCAYPDAGGTVQRVKVTGAAQRRVLAGVRGLTTPSPRMMTSCTEGFPTRTLISLVSATGKVTGIVVNHRGCGSVQLTASPARQVAGLKDSPGLPQGRFNAPATLGWALSTVS</sequence>
<keyword evidence="3" id="KW-1185">Reference proteome</keyword>
<accession>A0ABW1R0P5</accession>
<feature type="chain" id="PRO_5047186365" evidence="1">
    <location>
        <begin position="29"/>
        <end position="353"/>
    </location>
</feature>